<keyword evidence="6 7" id="KW-0234">DNA repair</keyword>
<sequence>MISHVRIKHIRNHRDSHYNFSPITVLYGNNGVGKTAALEAIHIALMGTSFKGVDKDIVQHKKEWYKIDLVSDNPQITRAVRYINQKKIFTIDSKISARLGVKQKFPVVLFTPDDLRLISGSPARRRHYIDQLICQTEPHYTSILRRYDRALMQRNKLLKGDRPTRDALFPWNIILSDTGSQIINLRNKYLAILDASLEERYNEVAGSANSVKVLYTHGPTQTTELLSAIEKSFDVDVRYHTTTVGPHRHDFTIRLNHHDADTTASRGEIRTLILSLKSTEAGMIEKLKNVSPIILLDDVYGELDNERQQMLLVLFRNKQLVITSTHPLQTVPAQTTQIEIALSQTDSIDGDQN</sequence>
<dbReference type="NCBIfam" id="TIGR00611">
    <property type="entry name" value="recf"/>
    <property type="match status" value="1"/>
</dbReference>
<dbReference type="HAMAP" id="MF_00365">
    <property type="entry name" value="RecF"/>
    <property type="match status" value="1"/>
</dbReference>
<dbReference type="Pfam" id="PF13476">
    <property type="entry name" value="AAA_23"/>
    <property type="match status" value="1"/>
</dbReference>
<dbReference type="GO" id="GO:0006302">
    <property type="term" value="P:double-strand break repair"/>
    <property type="evidence" value="ECO:0007669"/>
    <property type="project" value="InterPro"/>
</dbReference>
<evidence type="ECO:0000256" key="1">
    <source>
        <dbReference type="ARBA" id="ARBA00022490"/>
    </source>
</evidence>
<dbReference type="RefSeq" id="WP_015641678.1">
    <property type="nucleotide sequence ID" value="NC_021219.1"/>
</dbReference>
<accession>R4PL03</accession>
<keyword evidence="1 6" id="KW-0963">Cytoplasm</keyword>
<dbReference type="GO" id="GO:0005524">
    <property type="term" value="F:ATP binding"/>
    <property type="evidence" value="ECO:0007669"/>
    <property type="project" value="UniProtKB-UniRule"/>
</dbReference>
<keyword evidence="6 7" id="KW-0742">SOS response</keyword>
<keyword evidence="4 6" id="KW-0067">ATP-binding</keyword>
<protein>
    <recommendedName>
        <fullName evidence="6 7">DNA replication and repair protein RecF</fullName>
    </recommendedName>
</protein>
<evidence type="ECO:0000313" key="9">
    <source>
        <dbReference type="EMBL" id="AGL62228.1"/>
    </source>
</evidence>
<dbReference type="Gene3D" id="3.40.50.300">
    <property type="entry name" value="P-loop containing nucleotide triphosphate hydrolases"/>
    <property type="match status" value="1"/>
</dbReference>
<dbReference type="PANTHER" id="PTHR32182:SF0">
    <property type="entry name" value="DNA REPLICATION AND REPAIR PROTEIN RECF"/>
    <property type="match status" value="1"/>
</dbReference>
<gene>
    <name evidence="6 9" type="primary">recF</name>
    <name evidence="9" type="ORF">L336_0524</name>
</gene>
<evidence type="ECO:0000256" key="7">
    <source>
        <dbReference type="RuleBase" id="RU000578"/>
    </source>
</evidence>
<dbReference type="InterPro" id="IPR038729">
    <property type="entry name" value="Rad50/SbcC_AAA"/>
</dbReference>
<comment type="subcellular location">
    <subcellularLocation>
        <location evidence="6 7">Cytoplasm</location>
    </subcellularLocation>
</comment>
<dbReference type="HOGENOM" id="CLU_040267_0_1_0"/>
<evidence type="ECO:0000313" key="10">
    <source>
        <dbReference type="Proteomes" id="UP000013893"/>
    </source>
</evidence>
<keyword evidence="10" id="KW-1185">Reference proteome</keyword>
<dbReference type="PANTHER" id="PTHR32182">
    <property type="entry name" value="DNA REPLICATION AND REPAIR PROTEIN RECF"/>
    <property type="match status" value="1"/>
</dbReference>
<proteinExistence type="inferred from homology"/>
<dbReference type="EMBL" id="CP005957">
    <property type="protein sequence ID" value="AGL62228.1"/>
    <property type="molecule type" value="Genomic_DNA"/>
</dbReference>
<dbReference type="GO" id="GO:0006260">
    <property type="term" value="P:DNA replication"/>
    <property type="evidence" value="ECO:0007669"/>
    <property type="project" value="UniProtKB-UniRule"/>
</dbReference>
<evidence type="ECO:0000256" key="6">
    <source>
        <dbReference type="HAMAP-Rule" id="MF_00365"/>
    </source>
</evidence>
<evidence type="ECO:0000256" key="5">
    <source>
        <dbReference type="ARBA" id="ARBA00023125"/>
    </source>
</evidence>
<keyword evidence="2 6" id="KW-0235">DNA replication</keyword>
<dbReference type="SUPFAM" id="SSF52540">
    <property type="entry name" value="P-loop containing nucleoside triphosphate hydrolases"/>
    <property type="match status" value="1"/>
</dbReference>
<keyword evidence="6 7" id="KW-0227">DNA damage</keyword>
<dbReference type="Proteomes" id="UP000013893">
    <property type="component" value="Chromosome"/>
</dbReference>
<dbReference type="GO" id="GO:0005737">
    <property type="term" value="C:cytoplasm"/>
    <property type="evidence" value="ECO:0007669"/>
    <property type="project" value="UniProtKB-SubCell"/>
</dbReference>
<evidence type="ECO:0000256" key="2">
    <source>
        <dbReference type="ARBA" id="ARBA00022705"/>
    </source>
</evidence>
<keyword evidence="5 6" id="KW-0238">DNA-binding</keyword>
<dbReference type="GO" id="GO:0003697">
    <property type="term" value="F:single-stranded DNA binding"/>
    <property type="evidence" value="ECO:0007669"/>
    <property type="project" value="UniProtKB-UniRule"/>
</dbReference>
<dbReference type="KEGG" id="saal:L336_0524"/>
<dbReference type="InterPro" id="IPR042174">
    <property type="entry name" value="RecF_2"/>
</dbReference>
<name>R4PL03_9BACT</name>
<dbReference type="PROSITE" id="PS00617">
    <property type="entry name" value="RECF_1"/>
    <property type="match status" value="1"/>
</dbReference>
<organism evidence="9 10">
    <name type="scientific">Candidatus Saccharimonas aalborgensis</name>
    <dbReference type="NCBI Taxonomy" id="1332188"/>
    <lineage>
        <taxon>Bacteria</taxon>
        <taxon>Candidatus Saccharimonadota</taxon>
        <taxon>Candidatus Saccharimonadia</taxon>
        <taxon>Candidatus Saccharimonadales</taxon>
        <taxon>Candidatus Saccharimonadaceae</taxon>
        <taxon>Candidatus Saccharimonas</taxon>
    </lineage>
</organism>
<feature type="binding site" evidence="6">
    <location>
        <begin position="28"/>
        <end position="35"/>
    </location>
    <ligand>
        <name>ATP</name>
        <dbReference type="ChEBI" id="CHEBI:30616"/>
    </ligand>
</feature>
<feature type="domain" description="Rad50/SbcC-type AAA" evidence="8">
    <location>
        <begin position="5"/>
        <end position="104"/>
    </location>
</feature>
<dbReference type="PROSITE" id="PS00618">
    <property type="entry name" value="RECF_2"/>
    <property type="match status" value="1"/>
</dbReference>
<dbReference type="OrthoDB" id="9795626at2"/>
<evidence type="ECO:0000259" key="8">
    <source>
        <dbReference type="Pfam" id="PF13476"/>
    </source>
</evidence>
<dbReference type="InterPro" id="IPR018078">
    <property type="entry name" value="DNA-binding_RecF_CS"/>
</dbReference>
<reference evidence="9 10" key="1">
    <citation type="journal article" date="2013" name="Nat. Biotechnol.">
        <title>Genome sequences of rare, uncultured bacteria obtained by differential coverage binning of multiple metagenomes.</title>
        <authorList>
            <person name="Albertsen M."/>
            <person name="Hugenholtz P."/>
            <person name="Skarshewski A."/>
            <person name="Nielsen K.L."/>
            <person name="Tyson G.W."/>
            <person name="Nielsen P.H."/>
        </authorList>
    </citation>
    <scope>NUCLEOTIDE SEQUENCE [LARGE SCALE GENOMIC DNA]</scope>
    <source>
        <strain evidence="9">TM71</strain>
    </source>
</reference>
<keyword evidence="3 6" id="KW-0547">Nucleotide-binding</keyword>
<evidence type="ECO:0000256" key="3">
    <source>
        <dbReference type="ARBA" id="ARBA00022741"/>
    </source>
</evidence>
<comment type="function">
    <text evidence="6 7">The RecF protein is involved in DNA metabolism; it is required for DNA replication and normal SOS inducibility. RecF binds preferentially to single-stranded, linear DNA. It also seems to bind ATP.</text>
</comment>
<dbReference type="InterPro" id="IPR027417">
    <property type="entry name" value="P-loop_NTPase"/>
</dbReference>
<dbReference type="STRING" id="1332188.L336_0524"/>
<evidence type="ECO:0000256" key="4">
    <source>
        <dbReference type="ARBA" id="ARBA00022840"/>
    </source>
</evidence>
<comment type="similarity">
    <text evidence="6 7">Belongs to the RecF family.</text>
</comment>
<dbReference type="AlphaFoldDB" id="R4PL03"/>
<dbReference type="GO" id="GO:0009432">
    <property type="term" value="P:SOS response"/>
    <property type="evidence" value="ECO:0007669"/>
    <property type="project" value="UniProtKB-UniRule"/>
</dbReference>
<dbReference type="GO" id="GO:0000731">
    <property type="term" value="P:DNA synthesis involved in DNA repair"/>
    <property type="evidence" value="ECO:0007669"/>
    <property type="project" value="TreeGrafter"/>
</dbReference>
<dbReference type="InterPro" id="IPR001238">
    <property type="entry name" value="DNA-binding_RecF"/>
</dbReference>
<dbReference type="GO" id="GO:0016887">
    <property type="term" value="F:ATP hydrolysis activity"/>
    <property type="evidence" value="ECO:0007669"/>
    <property type="project" value="InterPro"/>
</dbReference>
<dbReference type="Gene3D" id="1.20.1050.90">
    <property type="entry name" value="RecF/RecN/SMC, N-terminal domain"/>
    <property type="match status" value="1"/>
</dbReference>